<organism evidence="11 12">
    <name type="scientific">Actinoallomurus acaciae</name>
    <dbReference type="NCBI Taxonomy" id="502577"/>
    <lineage>
        <taxon>Bacteria</taxon>
        <taxon>Bacillati</taxon>
        <taxon>Actinomycetota</taxon>
        <taxon>Actinomycetes</taxon>
        <taxon>Streptosporangiales</taxon>
        <taxon>Thermomonosporaceae</taxon>
        <taxon>Actinoallomurus</taxon>
    </lineage>
</organism>
<evidence type="ECO:0000313" key="12">
    <source>
        <dbReference type="Proteomes" id="UP001589627"/>
    </source>
</evidence>
<dbReference type="PROSITE" id="PS51404">
    <property type="entry name" value="DYP_PEROXIDASE"/>
    <property type="match status" value="1"/>
</dbReference>
<evidence type="ECO:0000256" key="7">
    <source>
        <dbReference type="ARBA" id="ARBA00023004"/>
    </source>
</evidence>
<evidence type="ECO:0000256" key="3">
    <source>
        <dbReference type="ARBA" id="ARBA00022617"/>
    </source>
</evidence>
<evidence type="ECO:0000259" key="9">
    <source>
        <dbReference type="Pfam" id="PF04261"/>
    </source>
</evidence>
<dbReference type="PANTHER" id="PTHR30521">
    <property type="entry name" value="DEFERROCHELATASE/PEROXIDASE"/>
    <property type="match status" value="1"/>
</dbReference>
<evidence type="ECO:0000256" key="5">
    <source>
        <dbReference type="ARBA" id="ARBA00022729"/>
    </source>
</evidence>
<feature type="domain" description="Dyp-type peroxidase N-terminal" evidence="9">
    <location>
        <begin position="14"/>
        <end position="106"/>
    </location>
</feature>
<accession>A0ABV5YW65</accession>
<dbReference type="PANTHER" id="PTHR30521:SF4">
    <property type="entry name" value="DEFERROCHELATASE"/>
    <property type="match status" value="1"/>
</dbReference>
<dbReference type="InterPro" id="IPR006314">
    <property type="entry name" value="Dyp_peroxidase"/>
</dbReference>
<dbReference type="GO" id="GO:0004601">
    <property type="term" value="F:peroxidase activity"/>
    <property type="evidence" value="ECO:0007669"/>
    <property type="project" value="UniProtKB-KW"/>
</dbReference>
<comment type="caution">
    <text evidence="11">The sequence shown here is derived from an EMBL/GenBank/DDBJ whole genome shotgun (WGS) entry which is preliminary data.</text>
</comment>
<evidence type="ECO:0000256" key="2">
    <source>
        <dbReference type="ARBA" id="ARBA00022559"/>
    </source>
</evidence>
<evidence type="ECO:0000313" key="11">
    <source>
        <dbReference type="EMBL" id="MFB9839340.1"/>
    </source>
</evidence>
<dbReference type="InterPro" id="IPR011008">
    <property type="entry name" value="Dimeric_a/b-barrel"/>
</dbReference>
<keyword evidence="12" id="KW-1185">Reference proteome</keyword>
<feature type="non-terminal residue" evidence="11">
    <location>
        <position position="1"/>
    </location>
</feature>
<evidence type="ECO:0000256" key="1">
    <source>
        <dbReference type="ARBA" id="ARBA00001970"/>
    </source>
</evidence>
<evidence type="ECO:0000256" key="6">
    <source>
        <dbReference type="ARBA" id="ARBA00023002"/>
    </source>
</evidence>
<gene>
    <name evidence="11" type="ORF">ACFFNX_45080</name>
</gene>
<dbReference type="NCBIfam" id="TIGR01413">
    <property type="entry name" value="Dyp_perox_fam"/>
    <property type="match status" value="1"/>
</dbReference>
<keyword evidence="7" id="KW-0408">Iron</keyword>
<keyword evidence="3" id="KW-0349">Heme</keyword>
<keyword evidence="5" id="KW-0732">Signal</keyword>
<sequence>ADDVVAAGYGPASVADDVVAAGYGPASVTVTAGFGASMLRRIGAPVPGELDPLPPFPRDEIDGSRSHGDLGVLVTADDALVVAHALRTLTRLGRGTVRVRWQMSGFSTADGVVTGSNETPRNLMGQLDGTGNPRPSDPGFDEQIFASGPAWMRGGSYLVFRRIRMLLEDWEALPRDRQEAIVGRRKATGAPLSGGTEFTPLDLEKQDSGGALAIGASAHVRQASPHSNNGAAILRKGFSYFDGYRPDGAPDAGLLFMAFQADPREGFTRIQQRLSGADDLSRFLRHESSALFAVPPGCRGGRYLGQELMETLS</sequence>
<feature type="domain" description="Dyp-type peroxidase C-terminal" evidence="10">
    <location>
        <begin position="119"/>
        <end position="298"/>
    </location>
</feature>
<keyword evidence="2 11" id="KW-0575">Peroxidase</keyword>
<protein>
    <submittedName>
        <fullName evidence="11">Dyp-type peroxidase</fullName>
    </submittedName>
</protein>
<dbReference type="Proteomes" id="UP001589627">
    <property type="component" value="Unassembled WGS sequence"/>
</dbReference>
<reference evidence="11 12" key="1">
    <citation type="submission" date="2024-09" db="EMBL/GenBank/DDBJ databases">
        <authorList>
            <person name="Sun Q."/>
            <person name="Mori K."/>
        </authorList>
    </citation>
    <scope>NUCLEOTIDE SEQUENCE [LARGE SCALE GENOMIC DNA]</scope>
    <source>
        <strain evidence="11 12">TBRC 0563</strain>
    </source>
</reference>
<dbReference type="InterPro" id="IPR048328">
    <property type="entry name" value="Dyp_perox_C"/>
</dbReference>
<comment type="cofactor">
    <cofactor evidence="1">
        <name>heme b</name>
        <dbReference type="ChEBI" id="CHEBI:60344"/>
    </cofactor>
</comment>
<dbReference type="InterPro" id="IPR048327">
    <property type="entry name" value="Dyp_perox_N"/>
</dbReference>
<comment type="similarity">
    <text evidence="8">Belongs to the DyP-type peroxidase family.</text>
</comment>
<dbReference type="RefSeq" id="WP_378212437.1">
    <property type="nucleotide sequence ID" value="NZ_JBHLZP010000691.1"/>
</dbReference>
<dbReference type="SUPFAM" id="SSF54909">
    <property type="entry name" value="Dimeric alpha+beta barrel"/>
    <property type="match status" value="1"/>
</dbReference>
<evidence type="ECO:0000256" key="4">
    <source>
        <dbReference type="ARBA" id="ARBA00022723"/>
    </source>
</evidence>
<name>A0ABV5YW65_9ACTN</name>
<proteinExistence type="inferred from homology"/>
<keyword evidence="4" id="KW-0479">Metal-binding</keyword>
<evidence type="ECO:0000256" key="8">
    <source>
        <dbReference type="ARBA" id="ARBA00025737"/>
    </source>
</evidence>
<evidence type="ECO:0000259" key="10">
    <source>
        <dbReference type="Pfam" id="PF20628"/>
    </source>
</evidence>
<dbReference type="EMBL" id="JBHLZP010000691">
    <property type="protein sequence ID" value="MFB9839340.1"/>
    <property type="molecule type" value="Genomic_DNA"/>
</dbReference>
<dbReference type="Pfam" id="PF04261">
    <property type="entry name" value="Dyp_perox_N"/>
    <property type="match status" value="1"/>
</dbReference>
<keyword evidence="6" id="KW-0560">Oxidoreductase</keyword>
<dbReference type="Pfam" id="PF20628">
    <property type="entry name" value="Dyp_perox_C"/>
    <property type="match status" value="1"/>
</dbReference>